<dbReference type="OrthoDB" id="5694214at2"/>
<dbReference type="RefSeq" id="WP_146779807.1">
    <property type="nucleotide sequence ID" value="NZ_CP042434.1"/>
</dbReference>
<evidence type="ECO:0000256" key="3">
    <source>
        <dbReference type="ARBA" id="ARBA00022729"/>
    </source>
</evidence>
<dbReference type="Pfam" id="PF07980">
    <property type="entry name" value="SusD_RagB"/>
    <property type="match status" value="1"/>
</dbReference>
<keyword evidence="9" id="KW-1185">Reference proteome</keyword>
<dbReference type="InterPro" id="IPR012944">
    <property type="entry name" value="SusD_RagB_dom"/>
</dbReference>
<dbReference type="KEGG" id="agi:FSB73_01295"/>
<protein>
    <submittedName>
        <fullName evidence="8">RagB/SusD family nutrient uptake outer membrane protein</fullName>
    </submittedName>
</protein>
<accession>A0A5B8VGC0</accession>
<evidence type="ECO:0000259" key="6">
    <source>
        <dbReference type="Pfam" id="PF07980"/>
    </source>
</evidence>
<organism evidence="8 9">
    <name type="scientific">Arachidicoccus ginsenosidivorans</name>
    <dbReference type="NCBI Taxonomy" id="496057"/>
    <lineage>
        <taxon>Bacteria</taxon>
        <taxon>Pseudomonadati</taxon>
        <taxon>Bacteroidota</taxon>
        <taxon>Chitinophagia</taxon>
        <taxon>Chitinophagales</taxon>
        <taxon>Chitinophagaceae</taxon>
        <taxon>Arachidicoccus</taxon>
    </lineage>
</organism>
<reference evidence="8 9" key="1">
    <citation type="journal article" date="2017" name="Int. J. Syst. Evol. Microbiol.">
        <title>Arachidicoccus ginsenosidivorans sp. nov., with ginsenoside-converting activity isolated from ginseng cultivating soil.</title>
        <authorList>
            <person name="Siddiqi M.Z."/>
            <person name="Aslam Z."/>
            <person name="Im W.T."/>
        </authorList>
    </citation>
    <scope>NUCLEOTIDE SEQUENCE [LARGE SCALE GENOMIC DNA]</scope>
    <source>
        <strain evidence="8 9">Gsoil 809</strain>
    </source>
</reference>
<evidence type="ECO:0000313" key="9">
    <source>
        <dbReference type="Proteomes" id="UP000321291"/>
    </source>
</evidence>
<dbReference type="InterPro" id="IPR011990">
    <property type="entry name" value="TPR-like_helical_dom_sf"/>
</dbReference>
<dbReference type="Proteomes" id="UP000321291">
    <property type="component" value="Chromosome"/>
</dbReference>
<dbReference type="AlphaFoldDB" id="A0A5B8VGC0"/>
<feature type="domain" description="SusD-like N-terminal" evidence="7">
    <location>
        <begin position="60"/>
        <end position="232"/>
    </location>
</feature>
<dbReference type="Pfam" id="PF14322">
    <property type="entry name" value="SusD-like_3"/>
    <property type="match status" value="1"/>
</dbReference>
<evidence type="ECO:0000256" key="5">
    <source>
        <dbReference type="ARBA" id="ARBA00023237"/>
    </source>
</evidence>
<evidence type="ECO:0000256" key="1">
    <source>
        <dbReference type="ARBA" id="ARBA00004442"/>
    </source>
</evidence>
<evidence type="ECO:0000256" key="2">
    <source>
        <dbReference type="ARBA" id="ARBA00006275"/>
    </source>
</evidence>
<dbReference type="EMBL" id="CP042434">
    <property type="protein sequence ID" value="QEC70544.1"/>
    <property type="molecule type" value="Genomic_DNA"/>
</dbReference>
<keyword evidence="5" id="KW-0998">Cell outer membrane</keyword>
<evidence type="ECO:0000256" key="4">
    <source>
        <dbReference type="ARBA" id="ARBA00023136"/>
    </source>
</evidence>
<proteinExistence type="inferred from homology"/>
<dbReference type="GO" id="GO:0009279">
    <property type="term" value="C:cell outer membrane"/>
    <property type="evidence" value="ECO:0007669"/>
    <property type="project" value="UniProtKB-SubCell"/>
</dbReference>
<dbReference type="SUPFAM" id="SSF48452">
    <property type="entry name" value="TPR-like"/>
    <property type="match status" value="1"/>
</dbReference>
<dbReference type="InterPro" id="IPR033985">
    <property type="entry name" value="SusD-like_N"/>
</dbReference>
<gene>
    <name evidence="8" type="ORF">FSB73_01295</name>
</gene>
<comment type="similarity">
    <text evidence="2">Belongs to the SusD family.</text>
</comment>
<sequence length="565" mass="65066">MERALISIFKNYKHEETDLYFAGIIPIVYFLSCQKLSVSPTDKFTDESYWTSVSKAQLVLNMAYNQMYSANTMWQDEQLSDNLVHTYGASDPFSIRRGEATPALGLFANEWKGDYGGIKTCLVFLDNIDRITDIPEATKARMIDEIRFIRAFIYFRLVNYYGAVPFFTDEITLDEAYKVSRTPKSEIMTFIHSELDDIIKNGNLPTSDNLAQEENGRITLGAAVAFQARAYLYENNYQKVKDLTTEMMNDQDKYGHYSLFTYAAKKDMSYFMLFTPESEYNSEVILDETYVPNLKTWTNMTSMAPISKKAQISADNPTQELVDCYLTMNGLPVKGADKDPSYNEKDPYVNRDPRLYATIVYDNYKWLNKDGSTDIIRTAKGSNTEDSYISPVDRQTKTGYYVHKYFDWTMGDNFQSGLNIIMFRYADVLLMNAEACNEISKITESQWNETIRPIRERAGFTAAAALNYPANKSQAELRDIIRNERRVELAMEGLRWFDIKRWKIGQQVLNGYMHGFKFGGSDANVDGGYLRVAQYQFSDNRDYLWSVPLDQMDLNANLKPNNPGY</sequence>
<keyword evidence="4" id="KW-0472">Membrane</keyword>
<comment type="subcellular location">
    <subcellularLocation>
        <location evidence="1">Cell outer membrane</location>
    </subcellularLocation>
</comment>
<name>A0A5B8VGC0_9BACT</name>
<evidence type="ECO:0000259" key="7">
    <source>
        <dbReference type="Pfam" id="PF14322"/>
    </source>
</evidence>
<evidence type="ECO:0000313" key="8">
    <source>
        <dbReference type="EMBL" id="QEC70544.1"/>
    </source>
</evidence>
<keyword evidence="3" id="KW-0732">Signal</keyword>
<dbReference type="Gene3D" id="1.25.40.390">
    <property type="match status" value="1"/>
</dbReference>
<feature type="domain" description="RagB/SusD" evidence="6">
    <location>
        <begin position="295"/>
        <end position="565"/>
    </location>
</feature>